<protein>
    <submittedName>
        <fullName evidence="1">Uncharacterized protein</fullName>
    </submittedName>
</protein>
<dbReference type="EMBL" id="CP137624">
    <property type="protein sequence ID" value="WPK11218.1"/>
    <property type="molecule type" value="Genomic_DNA"/>
</dbReference>
<dbReference type="Proteomes" id="UP001322664">
    <property type="component" value="Chromosome"/>
</dbReference>
<keyword evidence="2" id="KW-1185">Reference proteome</keyword>
<organism evidence="1 2">
    <name type="scientific">Lysinibacillus louembei</name>
    <dbReference type="NCBI Taxonomy" id="1470088"/>
    <lineage>
        <taxon>Bacteria</taxon>
        <taxon>Bacillati</taxon>
        <taxon>Bacillota</taxon>
        <taxon>Bacilli</taxon>
        <taxon>Bacillales</taxon>
        <taxon>Bacillaceae</taxon>
        <taxon>Lysinibacillus</taxon>
    </lineage>
</organism>
<gene>
    <name evidence="1" type="ORF">R6U77_15180</name>
</gene>
<proteinExistence type="predicted"/>
<dbReference type="RefSeq" id="WP_319836284.1">
    <property type="nucleotide sequence ID" value="NZ_CP137624.1"/>
</dbReference>
<sequence length="114" mass="12926">MNLENFPSEHSIEGAALTSIEHFSDKDAYLYHLNDDEFVMLLQLLSQASVKKSFGAQEATAEYYLIISSKEKDYIFPVNDHKMSIGFNQLYELQDHALTDFLDAIANKNSASQT</sequence>
<evidence type="ECO:0000313" key="1">
    <source>
        <dbReference type="EMBL" id="WPK11218.1"/>
    </source>
</evidence>
<accession>A0ABZ0RSL1</accession>
<reference evidence="1 2" key="1">
    <citation type="submission" date="2023-09" db="EMBL/GenBank/DDBJ databases">
        <authorList>
            <person name="Page C.A."/>
            <person name="Perez-Diaz I.M."/>
        </authorList>
    </citation>
    <scope>NUCLEOTIDE SEQUENCE [LARGE SCALE GENOMIC DNA]</scope>
    <source>
        <strain evidence="1 2">Ll15</strain>
    </source>
</reference>
<evidence type="ECO:0000313" key="2">
    <source>
        <dbReference type="Proteomes" id="UP001322664"/>
    </source>
</evidence>
<name>A0ABZ0RSL1_9BACI</name>